<dbReference type="GeneID" id="63764033"/>
<evidence type="ECO:0000313" key="3">
    <source>
        <dbReference type="Proteomes" id="UP000184356"/>
    </source>
</evidence>
<proteinExistence type="predicted"/>
<dbReference type="EMBL" id="KV878595">
    <property type="protein sequence ID" value="OJJ54392.1"/>
    <property type="molecule type" value="Genomic_DNA"/>
</dbReference>
<gene>
    <name evidence="2" type="ORF">ASPSYDRAFT_498942</name>
</gene>
<feature type="region of interest" description="Disordered" evidence="1">
    <location>
        <begin position="1"/>
        <end position="23"/>
    </location>
</feature>
<evidence type="ECO:0000313" key="2">
    <source>
        <dbReference type="EMBL" id="OJJ54392.1"/>
    </source>
</evidence>
<organism evidence="2 3">
    <name type="scientific">Aspergillus sydowii CBS 593.65</name>
    <dbReference type="NCBI Taxonomy" id="1036612"/>
    <lineage>
        <taxon>Eukaryota</taxon>
        <taxon>Fungi</taxon>
        <taxon>Dikarya</taxon>
        <taxon>Ascomycota</taxon>
        <taxon>Pezizomycotina</taxon>
        <taxon>Eurotiomycetes</taxon>
        <taxon>Eurotiomycetidae</taxon>
        <taxon>Eurotiales</taxon>
        <taxon>Aspergillaceae</taxon>
        <taxon>Aspergillus</taxon>
        <taxon>Aspergillus subgen. Nidulantes</taxon>
    </lineage>
</organism>
<dbReference type="Proteomes" id="UP000184356">
    <property type="component" value="Unassembled WGS sequence"/>
</dbReference>
<protein>
    <submittedName>
        <fullName evidence="2">Uncharacterized protein</fullName>
    </submittedName>
</protein>
<evidence type="ECO:0000256" key="1">
    <source>
        <dbReference type="SAM" id="MobiDB-lite"/>
    </source>
</evidence>
<dbReference type="AlphaFoldDB" id="A0A1L9T4M8"/>
<sequence length="60" mass="7012">MRIIATARTPHQRKPSRQRYNCPVISPVPQHQVELVVAMLHGAKDVWHYRKSPESKHFVV</sequence>
<accession>A0A1L9T4M8</accession>
<keyword evidence="3" id="KW-1185">Reference proteome</keyword>
<dbReference type="RefSeq" id="XP_040698198.1">
    <property type="nucleotide sequence ID" value="XM_040847960.1"/>
</dbReference>
<dbReference type="VEuPathDB" id="FungiDB:ASPSYDRAFT_498942"/>
<name>A0A1L9T4M8_9EURO</name>
<reference evidence="3" key="1">
    <citation type="journal article" date="2017" name="Genome Biol.">
        <title>Comparative genomics reveals high biological diversity and specific adaptations in the industrially and medically important fungal genus Aspergillus.</title>
        <authorList>
            <person name="de Vries R.P."/>
            <person name="Riley R."/>
            <person name="Wiebenga A."/>
            <person name="Aguilar-Osorio G."/>
            <person name="Amillis S."/>
            <person name="Uchima C.A."/>
            <person name="Anderluh G."/>
            <person name="Asadollahi M."/>
            <person name="Askin M."/>
            <person name="Barry K."/>
            <person name="Battaglia E."/>
            <person name="Bayram O."/>
            <person name="Benocci T."/>
            <person name="Braus-Stromeyer S.A."/>
            <person name="Caldana C."/>
            <person name="Canovas D."/>
            <person name="Cerqueira G.C."/>
            <person name="Chen F."/>
            <person name="Chen W."/>
            <person name="Choi C."/>
            <person name="Clum A."/>
            <person name="Dos Santos R.A."/>
            <person name="Damasio A.R."/>
            <person name="Diallinas G."/>
            <person name="Emri T."/>
            <person name="Fekete E."/>
            <person name="Flipphi M."/>
            <person name="Freyberg S."/>
            <person name="Gallo A."/>
            <person name="Gournas C."/>
            <person name="Habgood R."/>
            <person name="Hainaut M."/>
            <person name="Harispe M.L."/>
            <person name="Henrissat B."/>
            <person name="Hilden K.S."/>
            <person name="Hope R."/>
            <person name="Hossain A."/>
            <person name="Karabika E."/>
            <person name="Karaffa L."/>
            <person name="Karanyi Z."/>
            <person name="Krasevec N."/>
            <person name="Kuo A."/>
            <person name="Kusch H."/>
            <person name="LaButti K."/>
            <person name="Lagendijk E.L."/>
            <person name="Lapidus A."/>
            <person name="Levasseur A."/>
            <person name="Lindquist E."/>
            <person name="Lipzen A."/>
            <person name="Logrieco A.F."/>
            <person name="MacCabe A."/>
            <person name="Maekelae M.R."/>
            <person name="Malavazi I."/>
            <person name="Melin P."/>
            <person name="Meyer V."/>
            <person name="Mielnichuk N."/>
            <person name="Miskei M."/>
            <person name="Molnar A.P."/>
            <person name="Mule G."/>
            <person name="Ngan C.Y."/>
            <person name="Orejas M."/>
            <person name="Orosz E."/>
            <person name="Ouedraogo J.P."/>
            <person name="Overkamp K.M."/>
            <person name="Park H.-S."/>
            <person name="Perrone G."/>
            <person name="Piumi F."/>
            <person name="Punt P.J."/>
            <person name="Ram A.F."/>
            <person name="Ramon A."/>
            <person name="Rauscher S."/>
            <person name="Record E."/>
            <person name="Riano-Pachon D.M."/>
            <person name="Robert V."/>
            <person name="Roehrig J."/>
            <person name="Ruller R."/>
            <person name="Salamov A."/>
            <person name="Salih N.S."/>
            <person name="Samson R.A."/>
            <person name="Sandor E."/>
            <person name="Sanguinetti M."/>
            <person name="Schuetze T."/>
            <person name="Sepcic K."/>
            <person name="Shelest E."/>
            <person name="Sherlock G."/>
            <person name="Sophianopoulou V."/>
            <person name="Squina F.M."/>
            <person name="Sun H."/>
            <person name="Susca A."/>
            <person name="Todd R.B."/>
            <person name="Tsang A."/>
            <person name="Unkles S.E."/>
            <person name="van de Wiele N."/>
            <person name="van Rossen-Uffink D."/>
            <person name="Oliveira J.V."/>
            <person name="Vesth T.C."/>
            <person name="Visser J."/>
            <person name="Yu J.-H."/>
            <person name="Zhou M."/>
            <person name="Andersen M.R."/>
            <person name="Archer D.B."/>
            <person name="Baker S.E."/>
            <person name="Benoit I."/>
            <person name="Brakhage A.A."/>
            <person name="Braus G.H."/>
            <person name="Fischer R."/>
            <person name="Frisvad J.C."/>
            <person name="Goldman G.H."/>
            <person name="Houbraken J."/>
            <person name="Oakley B."/>
            <person name="Pocsi I."/>
            <person name="Scazzocchio C."/>
            <person name="Seiboth B."/>
            <person name="vanKuyk P.A."/>
            <person name="Wortman J."/>
            <person name="Dyer P.S."/>
            <person name="Grigoriev I.V."/>
        </authorList>
    </citation>
    <scope>NUCLEOTIDE SEQUENCE [LARGE SCALE GENOMIC DNA]</scope>
    <source>
        <strain evidence="3">CBS 593.65</strain>
    </source>
</reference>